<evidence type="ECO:0000313" key="3">
    <source>
        <dbReference type="Proteomes" id="UP000198977"/>
    </source>
</evidence>
<evidence type="ECO:0000313" key="2">
    <source>
        <dbReference type="EMBL" id="SFD99475.1"/>
    </source>
</evidence>
<sequence length="155" mass="16986">MTAADLTERLAEIHRRAFVTERAWQAAEFADLLNNRYVQVFDAAQGFALTRTVAGESELLTIAVAPPHQRQGIAARLVQEWLATLEGTAETAFLEVAADNTGAIALYHVAGFEKVAVRRGYYHRGESVAVDAWVMRRAITKGKAPDSLPYAPESS</sequence>
<name>A0A1I1WWA5_9RHOB</name>
<dbReference type="InterPro" id="IPR050276">
    <property type="entry name" value="MshD_Acetyltransferase"/>
</dbReference>
<dbReference type="SUPFAM" id="SSF55729">
    <property type="entry name" value="Acyl-CoA N-acyltransferases (Nat)"/>
    <property type="match status" value="1"/>
</dbReference>
<dbReference type="EMBL" id="FOMW01000004">
    <property type="protein sequence ID" value="SFD99475.1"/>
    <property type="molecule type" value="Genomic_DNA"/>
</dbReference>
<dbReference type="PANTHER" id="PTHR43617:SF35">
    <property type="entry name" value="[RIBOSOMAL PROTEIN BS18]-ALANINE N-ACETYLTRANSFERASE"/>
    <property type="match status" value="1"/>
</dbReference>
<gene>
    <name evidence="2" type="ORF">SAMN04488523_104167</name>
</gene>
<dbReference type="InterPro" id="IPR000182">
    <property type="entry name" value="GNAT_dom"/>
</dbReference>
<dbReference type="PROSITE" id="PS51186">
    <property type="entry name" value="GNAT"/>
    <property type="match status" value="1"/>
</dbReference>
<protein>
    <submittedName>
        <fullName evidence="2">Ribosomal-protein-alanine N-acetyltransferase</fullName>
    </submittedName>
</protein>
<evidence type="ECO:0000259" key="1">
    <source>
        <dbReference type="PROSITE" id="PS51186"/>
    </source>
</evidence>
<dbReference type="Gene3D" id="3.40.630.30">
    <property type="match status" value="1"/>
</dbReference>
<dbReference type="AlphaFoldDB" id="A0A1I1WWA5"/>
<dbReference type="RefSeq" id="WP_245766287.1">
    <property type="nucleotide sequence ID" value="NZ_FOMW01000004.1"/>
</dbReference>
<dbReference type="GO" id="GO:0008999">
    <property type="term" value="F:protein-N-terminal-alanine acetyltransferase activity"/>
    <property type="evidence" value="ECO:0007669"/>
    <property type="project" value="TreeGrafter"/>
</dbReference>
<dbReference type="Pfam" id="PF00583">
    <property type="entry name" value="Acetyltransf_1"/>
    <property type="match status" value="1"/>
</dbReference>
<proteinExistence type="predicted"/>
<accession>A0A1I1WWA5</accession>
<dbReference type="STRING" id="74348.SAMN04488523_104167"/>
<dbReference type="InterPro" id="IPR016181">
    <property type="entry name" value="Acyl_CoA_acyltransferase"/>
</dbReference>
<keyword evidence="2" id="KW-0808">Transferase</keyword>
<reference evidence="2 3" key="1">
    <citation type="submission" date="2016-10" db="EMBL/GenBank/DDBJ databases">
        <authorList>
            <person name="de Groot N.N."/>
        </authorList>
    </citation>
    <scope>NUCLEOTIDE SEQUENCE [LARGE SCALE GENOMIC DNA]</scope>
    <source>
        <strain evidence="2 3">DSM 11443</strain>
    </source>
</reference>
<organism evidence="2 3">
    <name type="scientific">Sulfitobacter brevis</name>
    <dbReference type="NCBI Taxonomy" id="74348"/>
    <lineage>
        <taxon>Bacteria</taxon>
        <taxon>Pseudomonadati</taxon>
        <taxon>Pseudomonadota</taxon>
        <taxon>Alphaproteobacteria</taxon>
        <taxon>Rhodobacterales</taxon>
        <taxon>Roseobacteraceae</taxon>
        <taxon>Sulfitobacter</taxon>
    </lineage>
</organism>
<dbReference type="Proteomes" id="UP000198977">
    <property type="component" value="Unassembled WGS sequence"/>
</dbReference>
<dbReference type="PANTHER" id="PTHR43617">
    <property type="entry name" value="L-AMINO ACID N-ACETYLTRANSFERASE"/>
    <property type="match status" value="1"/>
</dbReference>
<keyword evidence="3" id="KW-1185">Reference proteome</keyword>
<feature type="domain" description="N-acetyltransferase" evidence="1">
    <location>
        <begin position="1"/>
        <end position="140"/>
    </location>
</feature>